<gene>
    <name evidence="2" type="ORF">N4264_03410</name>
</gene>
<dbReference type="RefSeq" id="WP_261695672.1">
    <property type="nucleotide sequence ID" value="NZ_CP104694.1"/>
</dbReference>
<reference evidence="2" key="1">
    <citation type="submission" date="2022-09" db="EMBL/GenBank/DDBJ databases">
        <title>Tahibacter sp. nov., isolated from a fresh water.</title>
        <authorList>
            <person name="Baek J.H."/>
            <person name="Lee J.K."/>
            <person name="Kim J.M."/>
            <person name="Jeon C.O."/>
        </authorList>
    </citation>
    <scope>NUCLEOTIDE SEQUENCE</scope>
    <source>
        <strain evidence="2">W38</strain>
    </source>
</reference>
<dbReference type="EMBL" id="CP104694">
    <property type="protein sequence ID" value="UXI68713.1"/>
    <property type="molecule type" value="Genomic_DNA"/>
</dbReference>
<feature type="transmembrane region" description="Helical" evidence="1">
    <location>
        <begin position="138"/>
        <end position="154"/>
    </location>
</feature>
<evidence type="ECO:0008006" key="4">
    <source>
        <dbReference type="Google" id="ProtNLM"/>
    </source>
</evidence>
<evidence type="ECO:0000313" key="3">
    <source>
        <dbReference type="Proteomes" id="UP001064632"/>
    </source>
</evidence>
<protein>
    <recommendedName>
        <fullName evidence="4">Dolichyl-phosphate-mannose-protein mannosyltransferase</fullName>
    </recommendedName>
</protein>
<organism evidence="2 3">
    <name type="scientific">Tahibacter amnicola</name>
    <dbReference type="NCBI Taxonomy" id="2976241"/>
    <lineage>
        <taxon>Bacteria</taxon>
        <taxon>Pseudomonadati</taxon>
        <taxon>Pseudomonadota</taxon>
        <taxon>Gammaproteobacteria</taxon>
        <taxon>Lysobacterales</taxon>
        <taxon>Rhodanobacteraceae</taxon>
        <taxon>Tahibacter</taxon>
    </lineage>
</organism>
<feature type="transmembrane region" description="Helical" evidence="1">
    <location>
        <begin position="443"/>
        <end position="464"/>
    </location>
</feature>
<evidence type="ECO:0000256" key="1">
    <source>
        <dbReference type="SAM" id="Phobius"/>
    </source>
</evidence>
<keyword evidence="1" id="KW-0472">Membrane</keyword>
<feature type="transmembrane region" description="Helical" evidence="1">
    <location>
        <begin position="112"/>
        <end position="131"/>
    </location>
</feature>
<feature type="transmembrane region" description="Helical" evidence="1">
    <location>
        <begin position="388"/>
        <end position="404"/>
    </location>
</feature>
<keyword evidence="3" id="KW-1185">Reference proteome</keyword>
<feature type="transmembrane region" description="Helical" evidence="1">
    <location>
        <begin position="410"/>
        <end position="431"/>
    </location>
</feature>
<accession>A0ABY6BHB1</accession>
<keyword evidence="1" id="KW-1133">Transmembrane helix</keyword>
<dbReference type="Proteomes" id="UP001064632">
    <property type="component" value="Chromosome"/>
</dbReference>
<keyword evidence="1" id="KW-0812">Transmembrane</keyword>
<name>A0ABY6BHB1_9GAMM</name>
<proteinExistence type="predicted"/>
<feature type="transmembrane region" description="Helical" evidence="1">
    <location>
        <begin position="166"/>
        <end position="187"/>
    </location>
</feature>
<feature type="transmembrane region" description="Helical" evidence="1">
    <location>
        <begin position="235"/>
        <end position="258"/>
    </location>
</feature>
<sequence length="477" mass="51503">MDRSHRLVALLLGFAFVLGFARAVALIGHDPVYAIANSFDQARYTGCFDLFPDRPVPIRPDENSPNAPFEDYRYQANPVKLCYLSTELLPQALANGVYRVEAMATGTRTHSVRWMGTLRLVALTALAGWFCRAWWRRGNRFAASANAALFALVLTDPANTMYFNTFYAEATALTVAYALVNGVLLCWNQAPDRRRVLWLALGALLLSLSKIQHLVLPLALAVGVIAFGAWHRRTLPWQGAALLAGAILGALVQCGQLGRDDPMMRSIRSFNRAHVVFTGLLPAVRDPAPVIARLGLPAHCIAYVGKMAWQMPGMPEDVCPGIGQVGRLDVIGELAREPAAAIRYALNGLQALDPWLPKNLGHVEGAILGKLPAHHLTLNGVLRDAAPLRYLVFLLPFAGVVLALRRGDGMGLLAVLTATLMAATFTITLLGDGTADVAKQGHLIFNAALAFALVVSAGLVTATVRREGPHPMAPVPR</sequence>
<feature type="transmembrane region" description="Helical" evidence="1">
    <location>
        <begin position="196"/>
        <end position="229"/>
    </location>
</feature>
<evidence type="ECO:0000313" key="2">
    <source>
        <dbReference type="EMBL" id="UXI68713.1"/>
    </source>
</evidence>